<protein>
    <recommendedName>
        <fullName evidence="3">Ferritin</fullName>
    </recommendedName>
</protein>
<dbReference type="InterPro" id="IPR012348">
    <property type="entry name" value="RNR-like"/>
</dbReference>
<gene>
    <name evidence="1" type="ORF">HNQ50_003757</name>
</gene>
<dbReference type="InterPro" id="IPR009078">
    <property type="entry name" value="Ferritin-like_SF"/>
</dbReference>
<sequence>MTLPAAEPLSWDFRDIDLTRIDPDRIQHNETLFYLLIASSFIESGADLYTHNLVAFFADDPEVSVWLQSRWEQEEMQHGQVLRAYVQHVWPDFPWQAAFDDFFAEYATLCVAEELEPTRAQELAARCVVETGTSSLYRAIMSCTDEPVLRQITDHIRRDEVTHYKHFYHYFLRYRETEHLTRRKTLGTLYRRLLELRNSDAEIALRHAFNHHNPTAPATYRRQINRAVSGLIRRNLPVEMTIKMLLKPLLLTPKVQKALQLPLLGVTQVFLRMPI</sequence>
<dbReference type="SUPFAM" id="SSF47240">
    <property type="entry name" value="Ferritin-like"/>
    <property type="match status" value="1"/>
</dbReference>
<dbReference type="RefSeq" id="WP_184102659.1">
    <property type="nucleotide sequence ID" value="NZ_JACHHN010000009.1"/>
</dbReference>
<dbReference type="EMBL" id="JACHHN010000009">
    <property type="protein sequence ID" value="MBB5193003.1"/>
    <property type="molecule type" value="Genomic_DNA"/>
</dbReference>
<name>A0A840RLD8_9NEIS</name>
<dbReference type="Gene3D" id="1.10.620.20">
    <property type="entry name" value="Ribonucleotide Reductase, subunit A"/>
    <property type="match status" value="1"/>
</dbReference>
<evidence type="ECO:0000313" key="2">
    <source>
        <dbReference type="Proteomes" id="UP000543030"/>
    </source>
</evidence>
<reference evidence="1 2" key="1">
    <citation type="submission" date="2020-08" db="EMBL/GenBank/DDBJ databases">
        <title>Genomic Encyclopedia of Type Strains, Phase IV (KMG-IV): sequencing the most valuable type-strain genomes for metagenomic binning, comparative biology and taxonomic classification.</title>
        <authorList>
            <person name="Goeker M."/>
        </authorList>
    </citation>
    <scope>NUCLEOTIDE SEQUENCE [LARGE SCALE GENOMIC DNA]</scope>
    <source>
        <strain evidence="1 2">DSM 18233</strain>
    </source>
</reference>
<comment type="caution">
    <text evidence="1">The sequence shown here is derived from an EMBL/GenBank/DDBJ whole genome shotgun (WGS) entry which is preliminary data.</text>
</comment>
<dbReference type="Proteomes" id="UP000543030">
    <property type="component" value="Unassembled WGS sequence"/>
</dbReference>
<organism evidence="1 2">
    <name type="scientific">Silvimonas terrae</name>
    <dbReference type="NCBI Taxonomy" id="300266"/>
    <lineage>
        <taxon>Bacteria</taxon>
        <taxon>Pseudomonadati</taxon>
        <taxon>Pseudomonadota</taxon>
        <taxon>Betaproteobacteria</taxon>
        <taxon>Neisseriales</taxon>
        <taxon>Chitinibacteraceae</taxon>
        <taxon>Silvimonas</taxon>
    </lineage>
</organism>
<dbReference type="GO" id="GO:0016491">
    <property type="term" value="F:oxidoreductase activity"/>
    <property type="evidence" value="ECO:0007669"/>
    <property type="project" value="InterPro"/>
</dbReference>
<keyword evidence="2" id="KW-1185">Reference proteome</keyword>
<evidence type="ECO:0000313" key="1">
    <source>
        <dbReference type="EMBL" id="MBB5193003.1"/>
    </source>
</evidence>
<dbReference type="AlphaFoldDB" id="A0A840RLD8"/>
<proteinExistence type="predicted"/>
<dbReference type="CDD" id="cd00657">
    <property type="entry name" value="Ferritin_like"/>
    <property type="match status" value="1"/>
</dbReference>
<evidence type="ECO:0008006" key="3">
    <source>
        <dbReference type="Google" id="ProtNLM"/>
    </source>
</evidence>
<accession>A0A840RLD8</accession>